<keyword evidence="3" id="KW-0479">Metal-binding</keyword>
<dbReference type="CDD" id="cd01335">
    <property type="entry name" value="Radical_SAM"/>
    <property type="match status" value="1"/>
</dbReference>
<dbReference type="Pfam" id="PF04055">
    <property type="entry name" value="Radical_SAM"/>
    <property type="match status" value="1"/>
</dbReference>
<organism evidence="8">
    <name type="scientific">Schlesneria paludicola</name>
    <dbReference type="NCBI Taxonomy" id="360056"/>
    <lineage>
        <taxon>Bacteria</taxon>
        <taxon>Pseudomonadati</taxon>
        <taxon>Planctomycetota</taxon>
        <taxon>Planctomycetia</taxon>
        <taxon>Planctomycetales</taxon>
        <taxon>Planctomycetaceae</taxon>
        <taxon>Schlesneria</taxon>
    </lineage>
</organism>
<name>A0A7C4QTB0_9PLAN</name>
<dbReference type="SFLD" id="SFLDF00397">
    <property type="entry name" value="adenosyl-hopene_transferase"/>
    <property type="match status" value="1"/>
</dbReference>
<keyword evidence="4" id="KW-0408">Iron</keyword>
<keyword evidence="8" id="KW-0808">Transferase</keyword>
<dbReference type="PROSITE" id="PS51918">
    <property type="entry name" value="RADICAL_SAM"/>
    <property type="match status" value="1"/>
</dbReference>
<evidence type="ECO:0000259" key="7">
    <source>
        <dbReference type="PROSITE" id="PS51918"/>
    </source>
</evidence>
<dbReference type="InterPro" id="IPR007197">
    <property type="entry name" value="rSAM"/>
</dbReference>
<dbReference type="SFLD" id="SFLDG01067">
    <property type="entry name" value="SPASM/twitch_domain_containing"/>
    <property type="match status" value="1"/>
</dbReference>
<evidence type="ECO:0000256" key="5">
    <source>
        <dbReference type="ARBA" id="ARBA00023014"/>
    </source>
</evidence>
<dbReference type="SUPFAM" id="SSF102114">
    <property type="entry name" value="Radical SAM enzymes"/>
    <property type="match status" value="1"/>
</dbReference>
<comment type="cofactor">
    <cofactor evidence="1">
        <name>[4Fe-4S] cluster</name>
        <dbReference type="ChEBI" id="CHEBI:49883"/>
    </cofactor>
</comment>
<proteinExistence type="predicted"/>
<evidence type="ECO:0000256" key="1">
    <source>
        <dbReference type="ARBA" id="ARBA00001966"/>
    </source>
</evidence>
<dbReference type="GO" id="GO:0046872">
    <property type="term" value="F:metal ion binding"/>
    <property type="evidence" value="ECO:0007669"/>
    <property type="project" value="UniProtKB-KW"/>
</dbReference>
<dbReference type="NCBIfam" id="TIGR03470">
    <property type="entry name" value="HpnH"/>
    <property type="match status" value="1"/>
</dbReference>
<gene>
    <name evidence="8" type="primary">hpnH</name>
    <name evidence="8" type="ORF">ENS64_16700</name>
</gene>
<dbReference type="Pfam" id="PF11946">
    <property type="entry name" value="DUF3463"/>
    <property type="match status" value="1"/>
</dbReference>
<keyword evidence="5" id="KW-0411">Iron-sulfur</keyword>
<feature type="region of interest" description="Disordered" evidence="6">
    <location>
        <begin position="337"/>
        <end position="370"/>
    </location>
</feature>
<protein>
    <submittedName>
        <fullName evidence="8">Adenosyl-hopene transferase HpnH</fullName>
    </submittedName>
</protein>
<dbReference type="SFLD" id="SFLDS00029">
    <property type="entry name" value="Radical_SAM"/>
    <property type="match status" value="1"/>
</dbReference>
<accession>A0A7C4QTB0</accession>
<evidence type="ECO:0000256" key="3">
    <source>
        <dbReference type="ARBA" id="ARBA00022723"/>
    </source>
</evidence>
<dbReference type="Gene3D" id="3.20.20.70">
    <property type="entry name" value="Aldolase class I"/>
    <property type="match status" value="1"/>
</dbReference>
<sequence>MGVPLSQMGTVARYVLMQRWRGRTRYPLVLMLEPLFRCNLACAGCGKIQYPAEILRRQLTPEQCFRAAEECGAPIVSIPGGEPLLHPQIDEIVAGLVARKKYVYLCTNALLLEKHLHRFRPSKYLTFSVHLDGPRDDHDFAVSREGVYDVALAAIKAAIARGFRVTTNTTVYNNADPERLRELFDCLMDLGVEGMMLSPGYPYEKAPGQELFLHRRQTIELFRRVFGNGKRRWRFNLSPLFLEFLQGYWELECTPWGSPTYNLFGWQKPCYLLQEGSCATFEELLNATDWSQYGRGSGNPKCADCMVHCGYEPTAVAATFSRWSALWRAARLTLFGPPRRSPGPQEAEIPATSERATPDPRRMQLPVLSP</sequence>
<evidence type="ECO:0000256" key="4">
    <source>
        <dbReference type="ARBA" id="ARBA00023004"/>
    </source>
</evidence>
<dbReference type="InterPro" id="IPR017833">
    <property type="entry name" value="Hopanoid_synth-assoc_rSAM_HpnH"/>
</dbReference>
<dbReference type="PANTHER" id="PTHR11228:SF22">
    <property type="entry name" value="PEPTIDE BIOSYNTHESIS PROTEIN YYDG-RELATED"/>
    <property type="match status" value="1"/>
</dbReference>
<dbReference type="GO" id="GO:0051536">
    <property type="term" value="F:iron-sulfur cluster binding"/>
    <property type="evidence" value="ECO:0007669"/>
    <property type="project" value="UniProtKB-KW"/>
</dbReference>
<dbReference type="PANTHER" id="PTHR11228">
    <property type="entry name" value="RADICAL SAM DOMAIN PROTEIN"/>
    <property type="match status" value="1"/>
</dbReference>
<reference evidence="8" key="1">
    <citation type="journal article" date="2020" name="mSystems">
        <title>Genome- and Community-Level Interaction Insights into Carbon Utilization and Element Cycling Functions of Hydrothermarchaeota in Hydrothermal Sediment.</title>
        <authorList>
            <person name="Zhou Z."/>
            <person name="Liu Y."/>
            <person name="Xu W."/>
            <person name="Pan J."/>
            <person name="Luo Z.H."/>
            <person name="Li M."/>
        </authorList>
    </citation>
    <scope>NUCLEOTIDE SEQUENCE [LARGE SCALE GENOMIC DNA]</scope>
    <source>
        <strain evidence="8">SpSt-508</strain>
    </source>
</reference>
<feature type="domain" description="Radical SAM core" evidence="7">
    <location>
        <begin position="20"/>
        <end position="236"/>
    </location>
</feature>
<keyword evidence="2" id="KW-0949">S-adenosyl-L-methionine</keyword>
<dbReference type="EMBL" id="DSVQ01000019">
    <property type="protein sequence ID" value="HGT40886.1"/>
    <property type="molecule type" value="Genomic_DNA"/>
</dbReference>
<dbReference type="AlphaFoldDB" id="A0A7C4QTB0"/>
<dbReference type="InterPro" id="IPR058240">
    <property type="entry name" value="rSAM_sf"/>
</dbReference>
<dbReference type="InterPro" id="IPR013785">
    <property type="entry name" value="Aldolase_TIM"/>
</dbReference>
<evidence type="ECO:0000256" key="6">
    <source>
        <dbReference type="SAM" id="MobiDB-lite"/>
    </source>
</evidence>
<dbReference type="GO" id="GO:0016740">
    <property type="term" value="F:transferase activity"/>
    <property type="evidence" value="ECO:0007669"/>
    <property type="project" value="UniProtKB-KW"/>
</dbReference>
<dbReference type="InterPro" id="IPR050377">
    <property type="entry name" value="Radical_SAM_PqqE_MftC-like"/>
</dbReference>
<evidence type="ECO:0000313" key="8">
    <source>
        <dbReference type="EMBL" id="HGT40886.1"/>
    </source>
</evidence>
<comment type="caution">
    <text evidence="8">The sequence shown here is derived from an EMBL/GenBank/DDBJ whole genome shotgun (WGS) entry which is preliminary data.</text>
</comment>
<dbReference type="InterPro" id="IPR022563">
    <property type="entry name" value="DUF3463"/>
</dbReference>
<evidence type="ECO:0000256" key="2">
    <source>
        <dbReference type="ARBA" id="ARBA00022691"/>
    </source>
</evidence>